<feature type="compositionally biased region" description="Pro residues" evidence="1">
    <location>
        <begin position="60"/>
        <end position="88"/>
    </location>
</feature>
<accession>A0A445IW69</accession>
<dbReference type="AlphaFoldDB" id="A0A445IW69"/>
<proteinExistence type="predicted"/>
<dbReference type="Gramene" id="XM_028392379.1">
    <property type="protein sequence ID" value="XP_028248180.1"/>
    <property type="gene ID" value="LOC114425449"/>
</dbReference>
<dbReference type="PANTHER" id="PTHR36381">
    <property type="entry name" value="ETHYLENE-REGULATED TRANSCRIPT 2 (ERT2)"/>
    <property type="match status" value="1"/>
</dbReference>
<keyword evidence="2" id="KW-0472">Membrane</keyword>
<keyword evidence="2" id="KW-1133">Transmembrane helix</keyword>
<evidence type="ECO:0000256" key="2">
    <source>
        <dbReference type="SAM" id="Phobius"/>
    </source>
</evidence>
<feature type="transmembrane region" description="Helical" evidence="2">
    <location>
        <begin position="335"/>
        <end position="352"/>
    </location>
</feature>
<feature type="transmembrane region" description="Helical" evidence="2">
    <location>
        <begin position="358"/>
        <end position="375"/>
    </location>
</feature>
<dbReference type="EMBL" id="QZWG01000009">
    <property type="protein sequence ID" value="RZB90326.1"/>
    <property type="molecule type" value="Genomic_DNA"/>
</dbReference>
<dbReference type="Proteomes" id="UP000289340">
    <property type="component" value="Chromosome 9"/>
</dbReference>
<protein>
    <recommendedName>
        <fullName evidence="5">Ethylene-responsive nuclear family protein</fullName>
    </recommendedName>
</protein>
<evidence type="ECO:0000256" key="1">
    <source>
        <dbReference type="SAM" id="MobiDB-lite"/>
    </source>
</evidence>
<evidence type="ECO:0000313" key="4">
    <source>
        <dbReference type="Proteomes" id="UP000289340"/>
    </source>
</evidence>
<evidence type="ECO:0008006" key="5">
    <source>
        <dbReference type="Google" id="ProtNLM"/>
    </source>
</evidence>
<feature type="transmembrane region" description="Helical" evidence="2">
    <location>
        <begin position="118"/>
        <end position="137"/>
    </location>
</feature>
<keyword evidence="4" id="KW-1185">Reference proteome</keyword>
<keyword evidence="2" id="KW-0812">Transmembrane</keyword>
<organism evidence="3 4">
    <name type="scientific">Glycine soja</name>
    <name type="common">Wild soybean</name>
    <dbReference type="NCBI Taxonomy" id="3848"/>
    <lineage>
        <taxon>Eukaryota</taxon>
        <taxon>Viridiplantae</taxon>
        <taxon>Streptophyta</taxon>
        <taxon>Embryophyta</taxon>
        <taxon>Tracheophyta</taxon>
        <taxon>Spermatophyta</taxon>
        <taxon>Magnoliopsida</taxon>
        <taxon>eudicotyledons</taxon>
        <taxon>Gunneridae</taxon>
        <taxon>Pentapetalae</taxon>
        <taxon>rosids</taxon>
        <taxon>fabids</taxon>
        <taxon>Fabales</taxon>
        <taxon>Fabaceae</taxon>
        <taxon>Papilionoideae</taxon>
        <taxon>50 kb inversion clade</taxon>
        <taxon>NPAAA clade</taxon>
        <taxon>indigoferoid/millettioid clade</taxon>
        <taxon>Phaseoleae</taxon>
        <taxon>Glycine</taxon>
        <taxon>Glycine subgen. Soja</taxon>
    </lineage>
</organism>
<dbReference type="PANTHER" id="PTHR36381:SF1">
    <property type="entry name" value="ETHYLENE-REGULATED TRANSCRIPT 2 (ERT2)"/>
    <property type="match status" value="1"/>
</dbReference>
<feature type="region of interest" description="Disordered" evidence="1">
    <location>
        <begin position="267"/>
        <end position="287"/>
    </location>
</feature>
<evidence type="ECO:0000313" key="3">
    <source>
        <dbReference type="EMBL" id="RZB90326.1"/>
    </source>
</evidence>
<sequence>MPFPWKKNRVPRISQFVADLQSPKRGGSLVVETGFPTSLIDLFVKNQSRFQKHRSKKPPPPKSLSATDPPPPPPPPPPSPATSPPPSRVPAVPTTPVEQDDTAVSAPDRITECSGSHWSRVNAVVLVAKILMVLVLVASVERLTVGITASAFALLLLEYAGLRRAVVSCSVAESRWRWFQKVPRKERVVVERIEFEFAELNKGLSIDEIEVVETTNEGGICCSEIGDVALKVLEPCLCDEDVSECKIRPSRSGRFRSKMVKLVSKKFRGSKKKNKHNEGESGSEISSAVGEEKLPILEIEEEEEEENGDNKSSNTKPDCGITCSYEKKVNRVENSGSSMVLVMIIALVGLLLGRFPALVLLMTWCCLMKILGILWRTQKVPMNMIKCSVSNS</sequence>
<feature type="compositionally biased region" description="Basic residues" evidence="1">
    <location>
        <begin position="50"/>
        <end position="59"/>
    </location>
</feature>
<feature type="transmembrane region" description="Helical" evidence="2">
    <location>
        <begin position="143"/>
        <end position="162"/>
    </location>
</feature>
<feature type="region of interest" description="Disordered" evidence="1">
    <location>
        <begin position="47"/>
        <end position="104"/>
    </location>
</feature>
<gene>
    <name evidence="3" type="ORF">D0Y65_022989</name>
</gene>
<name>A0A445IW69_GLYSO</name>
<reference evidence="3 4" key="1">
    <citation type="submission" date="2018-09" db="EMBL/GenBank/DDBJ databases">
        <title>A high-quality reference genome of wild soybean provides a powerful tool to mine soybean genomes.</title>
        <authorList>
            <person name="Xie M."/>
            <person name="Chung C.Y.L."/>
            <person name="Li M.-W."/>
            <person name="Wong F.-L."/>
            <person name="Chan T.-F."/>
            <person name="Lam H.-M."/>
        </authorList>
    </citation>
    <scope>NUCLEOTIDE SEQUENCE [LARGE SCALE GENOMIC DNA]</scope>
    <source>
        <strain evidence="4">cv. W05</strain>
        <tissue evidence="3">Hypocotyl of etiolated seedlings</tissue>
    </source>
</reference>
<comment type="caution">
    <text evidence="3">The sequence shown here is derived from an EMBL/GenBank/DDBJ whole genome shotgun (WGS) entry which is preliminary data.</text>
</comment>